<comment type="caution">
    <text evidence="1">The sequence shown here is derived from an EMBL/GenBank/DDBJ whole genome shotgun (WGS) entry which is preliminary data.</text>
</comment>
<organism evidence="1 2">
    <name type="scientific">Candidatus Shapirobacteria bacterium CG08_land_8_20_14_0_20_39_18</name>
    <dbReference type="NCBI Taxonomy" id="1974883"/>
    <lineage>
        <taxon>Bacteria</taxon>
        <taxon>Candidatus Shapironibacteriota</taxon>
    </lineage>
</organism>
<gene>
    <name evidence="1" type="ORF">COT44_00220</name>
</gene>
<reference evidence="2" key="1">
    <citation type="submission" date="2017-09" db="EMBL/GenBank/DDBJ databases">
        <title>Depth-based differentiation of microbial function through sediment-hosted aquifers and enrichment of novel symbionts in the deep terrestrial subsurface.</title>
        <authorList>
            <person name="Probst A.J."/>
            <person name="Ladd B."/>
            <person name="Jarett J.K."/>
            <person name="Geller-Mcgrath D.E."/>
            <person name="Sieber C.M.K."/>
            <person name="Emerson J.B."/>
            <person name="Anantharaman K."/>
            <person name="Thomas B.C."/>
            <person name="Malmstrom R."/>
            <person name="Stieglmeier M."/>
            <person name="Klingl A."/>
            <person name="Woyke T."/>
            <person name="Ryan C.M."/>
            <person name="Banfield J.F."/>
        </authorList>
    </citation>
    <scope>NUCLEOTIDE SEQUENCE [LARGE SCALE GENOMIC DNA]</scope>
</reference>
<protein>
    <submittedName>
        <fullName evidence="1">Uncharacterized protein</fullName>
    </submittedName>
</protein>
<name>A0A2M6XE75_9BACT</name>
<dbReference type="AlphaFoldDB" id="A0A2M6XE75"/>
<sequence length="295" mass="33410">MFEVNESPLDRGLVTANTNPYRGDNQAYINKAENNMSAFTADIVKTRNRLQEKNPDLVREIQEVYNLYYGLFLLPPNMELDHLPDAEKTMAARVGHNITHHVMYSSQPEAEEGFIVGVYRATAMMQEVASQFLNNQQDCAFAKFWSGIKSELAVVRVLSTVGCQVWLPEYTVCFDPKLDETFQFDVRSGVDIIAQFNNRVFLVDAKGRAELPVPEISHRKISDSELTNLLLRRTVGGLKPESIYRTKVVIPSRECGYLNQQSVSGNTRVYQEQLSKLGRLPDSITKSIIQALDLK</sequence>
<evidence type="ECO:0000313" key="2">
    <source>
        <dbReference type="Proteomes" id="UP000228996"/>
    </source>
</evidence>
<accession>A0A2M6XE75</accession>
<dbReference type="Proteomes" id="UP000228996">
    <property type="component" value="Unassembled WGS sequence"/>
</dbReference>
<dbReference type="EMBL" id="PEYO01000002">
    <property type="protein sequence ID" value="PIU03939.1"/>
    <property type="molecule type" value="Genomic_DNA"/>
</dbReference>
<evidence type="ECO:0000313" key="1">
    <source>
        <dbReference type="EMBL" id="PIU03939.1"/>
    </source>
</evidence>
<proteinExistence type="predicted"/>